<reference evidence="2" key="2">
    <citation type="submission" date="2020-06" db="EMBL/GenBank/DDBJ databases">
        <authorList>
            <person name="Sheffer M."/>
        </authorList>
    </citation>
    <scope>NUCLEOTIDE SEQUENCE</scope>
</reference>
<protein>
    <submittedName>
        <fullName evidence="2">Uncharacterized protein</fullName>
    </submittedName>
</protein>
<feature type="compositionally biased region" description="Polar residues" evidence="1">
    <location>
        <begin position="101"/>
        <end position="114"/>
    </location>
</feature>
<keyword evidence="3" id="KW-1185">Reference proteome</keyword>
<comment type="caution">
    <text evidence="2">The sequence shown here is derived from an EMBL/GenBank/DDBJ whole genome shotgun (WGS) entry which is preliminary data.</text>
</comment>
<dbReference type="Proteomes" id="UP000807504">
    <property type="component" value="Unassembled WGS sequence"/>
</dbReference>
<evidence type="ECO:0000313" key="3">
    <source>
        <dbReference type="Proteomes" id="UP000807504"/>
    </source>
</evidence>
<sequence>MCTQKFHRNGHFWHSNGSWWIKQGDEKLDKESEPARRSPFTLLDIDAKRADTISRLEEVQGNLSLFVCQDAKCNIALNTPPFLKAQVNEQFQSPTKHKTARNNPSQNSNQETTTKNRFLMIENIKECETEATPTEVPPIKLRYANKDQTKLADIQKVCSPTENDVFLALSTEEEHKKASMFESGLRIYAAKIVIGTEQVEYFWYLIFSKSSPLPENIPQYVYHP</sequence>
<organism evidence="2 3">
    <name type="scientific">Argiope bruennichi</name>
    <name type="common">Wasp spider</name>
    <name type="synonym">Aranea bruennichi</name>
    <dbReference type="NCBI Taxonomy" id="94029"/>
    <lineage>
        <taxon>Eukaryota</taxon>
        <taxon>Metazoa</taxon>
        <taxon>Ecdysozoa</taxon>
        <taxon>Arthropoda</taxon>
        <taxon>Chelicerata</taxon>
        <taxon>Arachnida</taxon>
        <taxon>Araneae</taxon>
        <taxon>Araneomorphae</taxon>
        <taxon>Entelegynae</taxon>
        <taxon>Araneoidea</taxon>
        <taxon>Araneidae</taxon>
        <taxon>Argiope</taxon>
    </lineage>
</organism>
<reference evidence="2" key="1">
    <citation type="journal article" date="2020" name="bioRxiv">
        <title>Chromosome-level reference genome of the European wasp spider Argiope bruennichi: a resource for studies on range expansion and evolutionary adaptation.</title>
        <authorList>
            <person name="Sheffer M.M."/>
            <person name="Hoppe A."/>
            <person name="Krehenwinkel H."/>
            <person name="Uhl G."/>
            <person name="Kuss A.W."/>
            <person name="Jensen L."/>
            <person name="Jensen C."/>
            <person name="Gillespie R.G."/>
            <person name="Hoff K.J."/>
            <person name="Prost S."/>
        </authorList>
    </citation>
    <scope>NUCLEOTIDE SEQUENCE</scope>
</reference>
<accession>A0A8T0EMA5</accession>
<evidence type="ECO:0000313" key="2">
    <source>
        <dbReference type="EMBL" id="KAF8774661.1"/>
    </source>
</evidence>
<feature type="region of interest" description="Disordered" evidence="1">
    <location>
        <begin position="90"/>
        <end position="114"/>
    </location>
</feature>
<dbReference type="AlphaFoldDB" id="A0A8T0EMA5"/>
<name>A0A8T0EMA5_ARGBR</name>
<proteinExistence type="predicted"/>
<dbReference type="EMBL" id="JABXBU010002227">
    <property type="protein sequence ID" value="KAF8774661.1"/>
    <property type="molecule type" value="Genomic_DNA"/>
</dbReference>
<gene>
    <name evidence="2" type="ORF">HNY73_017189</name>
</gene>
<evidence type="ECO:0000256" key="1">
    <source>
        <dbReference type="SAM" id="MobiDB-lite"/>
    </source>
</evidence>